<evidence type="ECO:0000313" key="2">
    <source>
        <dbReference type="EMBL" id="OUS37269.1"/>
    </source>
</evidence>
<sequence>MSEIKQSIESDAFWLKTLFIILFSVVYRILDVVVLFLVLVQWGFSLATGQVNPALSQFSAGLANYIAQIVQYVTGNVEIKPFPFTDWPTSKIDISAEQ</sequence>
<dbReference type="Proteomes" id="UP000227088">
    <property type="component" value="Unassembled WGS sequence"/>
</dbReference>
<proteinExistence type="predicted"/>
<accession>A0A1Y5HJ49</accession>
<comment type="caution">
    <text evidence="2">The sequence shown here is derived from an EMBL/GenBank/DDBJ whole genome shotgun (WGS) entry which is preliminary data.</text>
</comment>
<keyword evidence="1" id="KW-0472">Membrane</keyword>
<reference evidence="3" key="1">
    <citation type="journal article" date="2017" name="Proc. Natl. Acad. Sci. U.S.A.">
        <title>Simulation of Deepwater Horizon oil plume reveals substrate specialization within a complex community of hydrocarbon degraders.</title>
        <authorList>
            <person name="Hu P."/>
            <person name="Dubinsky E.A."/>
            <person name="Probst A.J."/>
            <person name="Wang J."/>
            <person name="Sieber C.M.K."/>
            <person name="Tom L.M."/>
            <person name="Gardinali P."/>
            <person name="Banfield J.F."/>
            <person name="Atlas R.M."/>
            <person name="Andersen G.L."/>
        </authorList>
    </citation>
    <scope>NUCLEOTIDE SEQUENCE [LARGE SCALE GENOMIC DNA]</scope>
</reference>
<dbReference type="InterPro" id="IPR025498">
    <property type="entry name" value="DUF4389"/>
</dbReference>
<name>A0A1Y5HJ49_OLEAN</name>
<dbReference type="Pfam" id="PF14333">
    <property type="entry name" value="DUF4389"/>
    <property type="match status" value="1"/>
</dbReference>
<protein>
    <recommendedName>
        <fullName evidence="4">Lipase</fullName>
    </recommendedName>
</protein>
<feature type="transmembrane region" description="Helical" evidence="1">
    <location>
        <begin position="12"/>
        <end position="40"/>
    </location>
</feature>
<evidence type="ECO:0000313" key="3">
    <source>
        <dbReference type="Proteomes" id="UP000227088"/>
    </source>
</evidence>
<organism evidence="2 3">
    <name type="scientific">Oleispira antarctica</name>
    <dbReference type="NCBI Taxonomy" id="188908"/>
    <lineage>
        <taxon>Bacteria</taxon>
        <taxon>Pseudomonadati</taxon>
        <taxon>Pseudomonadota</taxon>
        <taxon>Gammaproteobacteria</taxon>
        <taxon>Oceanospirillales</taxon>
        <taxon>Oceanospirillaceae</taxon>
        <taxon>Oleispira</taxon>
    </lineage>
</organism>
<dbReference type="EMBL" id="MABE01000638">
    <property type="protein sequence ID" value="OUS37269.1"/>
    <property type="molecule type" value="Genomic_DNA"/>
</dbReference>
<evidence type="ECO:0000256" key="1">
    <source>
        <dbReference type="SAM" id="Phobius"/>
    </source>
</evidence>
<dbReference type="AlphaFoldDB" id="A0A1Y5HJ49"/>
<gene>
    <name evidence="2" type="ORF">A9R00_11115</name>
</gene>
<keyword evidence="1" id="KW-0812">Transmembrane</keyword>
<keyword evidence="1" id="KW-1133">Transmembrane helix</keyword>
<evidence type="ECO:0008006" key="4">
    <source>
        <dbReference type="Google" id="ProtNLM"/>
    </source>
</evidence>